<dbReference type="GO" id="GO:0016125">
    <property type="term" value="P:sterol metabolic process"/>
    <property type="evidence" value="ECO:0007669"/>
    <property type="project" value="UniProtKB-UniRule"/>
</dbReference>
<dbReference type="Proteomes" id="UP000267029">
    <property type="component" value="Unassembled WGS sequence"/>
</dbReference>
<evidence type="ECO:0000256" key="10">
    <source>
        <dbReference type="RuleBase" id="RU368065"/>
    </source>
</evidence>
<name>A0A0R3UHN4_MESCO</name>
<sequence length="230" mass="26226">MFTCICCGEDSPNIYTEYSKEIINFELCKRCGKIVDKYVEYDFTVVAIDLLVCKIEAYRHILRNVEYPRILHLFILSCILNGFLAWIVTEDSAEFCFDVVQAAVNSELYFYIVLKTFLSFVFGSILFVLGRSLMYYISMLDIVKLLIVTNLYSLLGLFMHPWKYFVSSILPQHSTLFAPILSLMCLMPTSILSFKALTNAPSLLATSLCMLSCGLVFAIDSAMIKLRYSS</sequence>
<reference evidence="13" key="1">
    <citation type="submission" date="2017-02" db="UniProtKB">
        <authorList>
            <consortium name="WormBaseParasite"/>
        </authorList>
    </citation>
    <scope>IDENTIFICATION</scope>
</reference>
<dbReference type="WBParaSite" id="MCOS_0000686501-mRNA-1">
    <property type="protein sequence ID" value="MCOS_0000686501-mRNA-1"/>
    <property type="gene ID" value="MCOS_0000686501"/>
</dbReference>
<evidence type="ECO:0000313" key="13">
    <source>
        <dbReference type="WBParaSite" id="MCOS_0000686501-mRNA-1"/>
    </source>
</evidence>
<dbReference type="GO" id="GO:0005794">
    <property type="term" value="C:Golgi apparatus"/>
    <property type="evidence" value="ECO:0007669"/>
    <property type="project" value="TreeGrafter"/>
</dbReference>
<dbReference type="PANTHER" id="PTHR14467:SF0">
    <property type="entry name" value="PROTEIN ARV1"/>
    <property type="match status" value="1"/>
</dbReference>
<feature type="transmembrane region" description="Helical" evidence="10">
    <location>
        <begin position="203"/>
        <end position="224"/>
    </location>
</feature>
<dbReference type="Pfam" id="PF04161">
    <property type="entry name" value="Arv1"/>
    <property type="match status" value="1"/>
</dbReference>
<evidence type="ECO:0000313" key="12">
    <source>
        <dbReference type="Proteomes" id="UP000267029"/>
    </source>
</evidence>
<dbReference type="EMBL" id="UXSR01005303">
    <property type="protein sequence ID" value="VDD80863.1"/>
    <property type="molecule type" value="Genomic_DNA"/>
</dbReference>
<evidence type="ECO:0000256" key="8">
    <source>
        <dbReference type="ARBA" id="ARBA00023098"/>
    </source>
</evidence>
<comment type="subcellular location">
    <subcellularLocation>
        <location evidence="1 10">Endoplasmic reticulum membrane</location>
        <topology evidence="1 10">Multi-pass membrane protein</topology>
    </subcellularLocation>
</comment>
<keyword evidence="8 10" id="KW-0443">Lipid metabolism</keyword>
<dbReference type="PANTHER" id="PTHR14467">
    <property type="entry name" value="ARV1"/>
    <property type="match status" value="1"/>
</dbReference>
<keyword evidence="9 10" id="KW-0472">Membrane</keyword>
<comment type="similarity">
    <text evidence="2 10">Belongs to the ARV1 family.</text>
</comment>
<evidence type="ECO:0000256" key="3">
    <source>
        <dbReference type="ARBA" id="ARBA00022448"/>
    </source>
</evidence>
<dbReference type="STRING" id="53468.A0A0R3UHN4"/>
<dbReference type="GO" id="GO:0032541">
    <property type="term" value="C:cortical endoplasmic reticulum"/>
    <property type="evidence" value="ECO:0007669"/>
    <property type="project" value="TreeGrafter"/>
</dbReference>
<keyword evidence="5 10" id="KW-0256">Endoplasmic reticulum</keyword>
<accession>A0A0R3UHN4</accession>
<evidence type="ECO:0000256" key="9">
    <source>
        <dbReference type="ARBA" id="ARBA00023136"/>
    </source>
</evidence>
<evidence type="ECO:0000256" key="5">
    <source>
        <dbReference type="ARBA" id="ARBA00022824"/>
    </source>
</evidence>
<dbReference type="GO" id="GO:0032366">
    <property type="term" value="P:intracellular sterol transport"/>
    <property type="evidence" value="ECO:0007669"/>
    <property type="project" value="UniProtKB-UniRule"/>
</dbReference>
<evidence type="ECO:0000256" key="6">
    <source>
        <dbReference type="ARBA" id="ARBA00022989"/>
    </source>
</evidence>
<feature type="transmembrane region" description="Helical" evidence="10">
    <location>
        <begin position="70"/>
        <end position="88"/>
    </location>
</feature>
<dbReference type="GO" id="GO:0006665">
    <property type="term" value="P:sphingolipid metabolic process"/>
    <property type="evidence" value="ECO:0007669"/>
    <property type="project" value="TreeGrafter"/>
</dbReference>
<keyword evidence="3 10" id="KW-0813">Transport</keyword>
<protein>
    <recommendedName>
        <fullName evidence="10">Protein ARV</fullName>
    </recommendedName>
</protein>
<organism evidence="13">
    <name type="scientific">Mesocestoides corti</name>
    <name type="common">Flatworm</name>
    <dbReference type="NCBI Taxonomy" id="53468"/>
    <lineage>
        <taxon>Eukaryota</taxon>
        <taxon>Metazoa</taxon>
        <taxon>Spiralia</taxon>
        <taxon>Lophotrochozoa</taxon>
        <taxon>Platyhelminthes</taxon>
        <taxon>Cestoda</taxon>
        <taxon>Eucestoda</taxon>
        <taxon>Cyclophyllidea</taxon>
        <taxon>Mesocestoididae</taxon>
        <taxon>Mesocestoides</taxon>
    </lineage>
</organism>
<keyword evidence="12" id="KW-1185">Reference proteome</keyword>
<feature type="transmembrane region" description="Helical" evidence="10">
    <location>
        <begin position="174"/>
        <end position="194"/>
    </location>
</feature>
<feature type="transmembrane region" description="Helical" evidence="10">
    <location>
        <begin position="108"/>
        <end position="130"/>
    </location>
</feature>
<dbReference type="GO" id="GO:0005789">
    <property type="term" value="C:endoplasmic reticulum membrane"/>
    <property type="evidence" value="ECO:0007669"/>
    <property type="project" value="UniProtKB-SubCell"/>
</dbReference>
<evidence type="ECO:0000256" key="4">
    <source>
        <dbReference type="ARBA" id="ARBA00022692"/>
    </source>
</evidence>
<dbReference type="OrthoDB" id="2192830at2759"/>
<evidence type="ECO:0000256" key="1">
    <source>
        <dbReference type="ARBA" id="ARBA00004477"/>
    </source>
</evidence>
<evidence type="ECO:0000313" key="11">
    <source>
        <dbReference type="EMBL" id="VDD80863.1"/>
    </source>
</evidence>
<dbReference type="AlphaFoldDB" id="A0A0R3UHN4"/>
<dbReference type="GO" id="GO:0097036">
    <property type="term" value="P:regulation of plasma membrane sterol distribution"/>
    <property type="evidence" value="ECO:0007669"/>
    <property type="project" value="UniProtKB-UniRule"/>
</dbReference>
<dbReference type="InterPro" id="IPR007290">
    <property type="entry name" value="Arv1"/>
</dbReference>
<keyword evidence="6 10" id="KW-1133">Transmembrane helix</keyword>
<reference evidence="11 12" key="2">
    <citation type="submission" date="2018-10" db="EMBL/GenBank/DDBJ databases">
        <authorList>
            <consortium name="Pathogen Informatics"/>
        </authorList>
    </citation>
    <scope>NUCLEOTIDE SEQUENCE [LARGE SCALE GENOMIC DNA]</scope>
</reference>
<feature type="transmembrane region" description="Helical" evidence="10">
    <location>
        <begin position="142"/>
        <end position="162"/>
    </location>
</feature>
<keyword evidence="4 10" id="KW-0812">Transmembrane</keyword>
<gene>
    <name evidence="11" type="ORF">MCOS_LOCUS6866</name>
</gene>
<keyword evidence="7 10" id="KW-0445">Lipid transport</keyword>
<comment type="function">
    <text evidence="10">Mediator of sterol homeostasis involved in sterol uptake, trafficking and distribution into membranes.</text>
</comment>
<evidence type="ECO:0000256" key="7">
    <source>
        <dbReference type="ARBA" id="ARBA00023055"/>
    </source>
</evidence>
<evidence type="ECO:0000256" key="2">
    <source>
        <dbReference type="ARBA" id="ARBA00009187"/>
    </source>
</evidence>
<proteinExistence type="inferred from homology"/>